<evidence type="ECO:0000313" key="1">
    <source>
        <dbReference type="EMBL" id="KAF4716826.1"/>
    </source>
</evidence>
<dbReference type="AlphaFoldDB" id="A0A7J6R9Y8"/>
<name>A0A7J6R9Y8_PEROL</name>
<keyword evidence="2" id="KW-1185">Reference proteome</keyword>
<feature type="non-terminal residue" evidence="1">
    <location>
        <position position="129"/>
    </location>
</feature>
<accession>A0A7J6R9Y8</accession>
<organism evidence="1 2">
    <name type="scientific">Perkinsus olseni</name>
    <name type="common">Perkinsus atlanticus</name>
    <dbReference type="NCBI Taxonomy" id="32597"/>
    <lineage>
        <taxon>Eukaryota</taxon>
        <taxon>Sar</taxon>
        <taxon>Alveolata</taxon>
        <taxon>Perkinsozoa</taxon>
        <taxon>Perkinsea</taxon>
        <taxon>Perkinsida</taxon>
        <taxon>Perkinsidae</taxon>
        <taxon>Perkinsus</taxon>
    </lineage>
</organism>
<proteinExistence type="predicted"/>
<gene>
    <name evidence="1" type="ORF">FOZ63_001914</name>
</gene>
<reference evidence="1 2" key="1">
    <citation type="submission" date="2020-04" db="EMBL/GenBank/DDBJ databases">
        <title>Perkinsus olseni comparative genomics.</title>
        <authorList>
            <person name="Bogema D.R."/>
        </authorList>
    </citation>
    <scope>NUCLEOTIDE SEQUENCE [LARGE SCALE GENOMIC DNA]</scope>
    <source>
        <strain evidence="1 2">ATCC PRA-207</strain>
    </source>
</reference>
<dbReference type="EMBL" id="JABANO010027451">
    <property type="protein sequence ID" value="KAF4716826.1"/>
    <property type="molecule type" value="Genomic_DNA"/>
</dbReference>
<protein>
    <submittedName>
        <fullName evidence="1">Uncharacterized protein</fullName>
    </submittedName>
</protein>
<comment type="caution">
    <text evidence="1">The sequence shown here is derived from an EMBL/GenBank/DDBJ whole genome shotgun (WGS) entry which is preliminary data.</text>
</comment>
<dbReference type="Proteomes" id="UP000553632">
    <property type="component" value="Unassembled WGS sequence"/>
</dbReference>
<evidence type="ECO:0000313" key="2">
    <source>
        <dbReference type="Proteomes" id="UP000553632"/>
    </source>
</evidence>
<sequence length="129" mass="14937">MLAQHCSAVLLLDGGLSAFFFEVLESRTLHQDHKDLMIRYLFSERTMRISHFWPSLDWNLEQMAEETIARQIGIPMQVLDWTRLDAESLRIHGEVRAALKSMGIPKLFENEVKIDAFWGCDMLVTLVSE</sequence>